<dbReference type="Gene3D" id="3.30.1050.10">
    <property type="entry name" value="SCP2 sterol-binding domain"/>
    <property type="match status" value="1"/>
</dbReference>
<name>A0ABQ8F8P0_9FUNG</name>
<dbReference type="PANTHER" id="PTHR10094">
    <property type="entry name" value="STEROL CARRIER PROTEIN 2 SCP-2 FAMILY PROTEIN"/>
    <property type="match status" value="1"/>
</dbReference>
<dbReference type="Pfam" id="PF02036">
    <property type="entry name" value="SCP2"/>
    <property type="match status" value="1"/>
</dbReference>
<feature type="domain" description="SCP2" evidence="1">
    <location>
        <begin position="59"/>
        <end position="137"/>
    </location>
</feature>
<keyword evidence="3" id="KW-1185">Reference proteome</keyword>
<evidence type="ECO:0000313" key="2">
    <source>
        <dbReference type="EMBL" id="KAH6594145.1"/>
    </source>
</evidence>
<dbReference type="InterPro" id="IPR036527">
    <property type="entry name" value="SCP2_sterol-bd_dom_sf"/>
</dbReference>
<sequence>MSQQTIDGFLPSKRTEKVLHASLLFPEIAREFAENPALQGSLVGLFIITVLRRGEKREEWYLLFQGQDTKPTISQVRPSLPSLKKNEKAIPMVAVEIEDRDIYKFITGGMHGLKALIENKIKIAGDLILAQQLEEVFVRTGGLKKVRVFMEKAAKKQKASASKSISSGGMSKL</sequence>
<comment type="caution">
    <text evidence="2">The sequence shown here is derived from an EMBL/GenBank/DDBJ whole genome shotgun (WGS) entry which is preliminary data.</text>
</comment>
<evidence type="ECO:0000313" key="3">
    <source>
        <dbReference type="Proteomes" id="UP001648503"/>
    </source>
</evidence>
<dbReference type="InterPro" id="IPR003033">
    <property type="entry name" value="SCP2_sterol-bd_dom"/>
</dbReference>
<evidence type="ECO:0000259" key="1">
    <source>
        <dbReference type="Pfam" id="PF02036"/>
    </source>
</evidence>
<protein>
    <recommendedName>
        <fullName evidence="1">SCP2 domain-containing protein</fullName>
    </recommendedName>
</protein>
<dbReference type="PANTHER" id="PTHR10094:SF25">
    <property type="entry name" value="SCP2 STEROL-BINDING DOMAIN-CONTAINING PROTEIN 1"/>
    <property type="match status" value="1"/>
</dbReference>
<organism evidence="2 3">
    <name type="scientific">Batrachochytrium salamandrivorans</name>
    <dbReference type="NCBI Taxonomy" id="1357716"/>
    <lineage>
        <taxon>Eukaryota</taxon>
        <taxon>Fungi</taxon>
        <taxon>Fungi incertae sedis</taxon>
        <taxon>Chytridiomycota</taxon>
        <taxon>Chytridiomycota incertae sedis</taxon>
        <taxon>Chytridiomycetes</taxon>
        <taxon>Rhizophydiales</taxon>
        <taxon>Rhizophydiales incertae sedis</taxon>
        <taxon>Batrachochytrium</taxon>
    </lineage>
</organism>
<reference evidence="2 3" key="1">
    <citation type="submission" date="2021-02" db="EMBL/GenBank/DDBJ databases">
        <title>Variation within the Batrachochytrium salamandrivorans European outbreak.</title>
        <authorList>
            <person name="Kelly M."/>
            <person name="Pasmans F."/>
            <person name="Shea T.P."/>
            <person name="Munoz J.F."/>
            <person name="Carranza S."/>
            <person name="Cuomo C.A."/>
            <person name="Martel A."/>
        </authorList>
    </citation>
    <scope>NUCLEOTIDE SEQUENCE [LARGE SCALE GENOMIC DNA]</scope>
    <source>
        <strain evidence="2 3">AMFP18/2</strain>
    </source>
</reference>
<proteinExistence type="predicted"/>
<dbReference type="EMBL" id="JAFCIX010000339">
    <property type="protein sequence ID" value="KAH6594145.1"/>
    <property type="molecule type" value="Genomic_DNA"/>
</dbReference>
<accession>A0ABQ8F8P0</accession>
<dbReference type="Proteomes" id="UP001648503">
    <property type="component" value="Unassembled WGS sequence"/>
</dbReference>
<gene>
    <name evidence="2" type="ORF">BASA50_006842</name>
</gene>
<dbReference type="SUPFAM" id="SSF55718">
    <property type="entry name" value="SCP-like"/>
    <property type="match status" value="1"/>
</dbReference>